<evidence type="ECO:0000256" key="1">
    <source>
        <dbReference type="SAM" id="Coils"/>
    </source>
</evidence>
<keyword evidence="1" id="KW-0175">Coiled coil</keyword>
<gene>
    <name evidence="2" type="ORF">GPUH_LOCUS6375</name>
</gene>
<dbReference type="SUPFAM" id="SSF90257">
    <property type="entry name" value="Myosin rod fragments"/>
    <property type="match status" value="1"/>
</dbReference>
<dbReference type="EMBL" id="UYRT01014866">
    <property type="protein sequence ID" value="VDK54479.1"/>
    <property type="molecule type" value="Genomic_DNA"/>
</dbReference>
<reference evidence="2 3" key="2">
    <citation type="submission" date="2018-11" db="EMBL/GenBank/DDBJ databases">
        <authorList>
            <consortium name="Pathogen Informatics"/>
        </authorList>
    </citation>
    <scope>NUCLEOTIDE SEQUENCE [LARGE SCALE GENOMIC DNA]</scope>
</reference>
<organism evidence="4">
    <name type="scientific">Gongylonema pulchrum</name>
    <dbReference type="NCBI Taxonomy" id="637853"/>
    <lineage>
        <taxon>Eukaryota</taxon>
        <taxon>Metazoa</taxon>
        <taxon>Ecdysozoa</taxon>
        <taxon>Nematoda</taxon>
        <taxon>Chromadorea</taxon>
        <taxon>Rhabditida</taxon>
        <taxon>Spirurina</taxon>
        <taxon>Spiruromorpha</taxon>
        <taxon>Spiruroidea</taxon>
        <taxon>Gongylonematidae</taxon>
        <taxon>Gongylonema</taxon>
    </lineage>
</organism>
<accession>A0A183DCD2</accession>
<sequence length="127" mass="14479">MYKTKAFLCRFYLQGVTRILTALDFPNIESSSSTLKAQLEKLQGELNVKNDVVGDLEKAKNDAEWSLGEHKQWLADANQSALKAQLEEMQKELNGKNDLMGNLEKAKNDAEWNLGEHRQWLADANER</sequence>
<dbReference type="OrthoDB" id="5875033at2759"/>
<dbReference type="WBParaSite" id="GPUH_0000638201-mRNA-1">
    <property type="protein sequence ID" value="GPUH_0000638201-mRNA-1"/>
    <property type="gene ID" value="GPUH_0000638201"/>
</dbReference>
<dbReference type="AlphaFoldDB" id="A0A183DCD2"/>
<feature type="coiled-coil region" evidence="1">
    <location>
        <begin position="39"/>
        <end position="106"/>
    </location>
</feature>
<reference evidence="4" key="1">
    <citation type="submission" date="2016-06" db="UniProtKB">
        <authorList>
            <consortium name="WormBaseParasite"/>
        </authorList>
    </citation>
    <scope>IDENTIFICATION</scope>
</reference>
<name>A0A183DCD2_9BILA</name>
<proteinExistence type="predicted"/>
<evidence type="ECO:0000313" key="3">
    <source>
        <dbReference type="Proteomes" id="UP000271098"/>
    </source>
</evidence>
<evidence type="ECO:0000313" key="2">
    <source>
        <dbReference type="EMBL" id="VDK54479.1"/>
    </source>
</evidence>
<evidence type="ECO:0000313" key="4">
    <source>
        <dbReference type="WBParaSite" id="GPUH_0000638201-mRNA-1"/>
    </source>
</evidence>
<keyword evidence="3" id="KW-1185">Reference proteome</keyword>
<protein>
    <submittedName>
        <fullName evidence="4">Myosin_tail_1 domain-containing protein</fullName>
    </submittedName>
</protein>
<dbReference type="Proteomes" id="UP000271098">
    <property type="component" value="Unassembled WGS sequence"/>
</dbReference>